<sequence length="212" mass="22904">MNASGPDPEDLTARARIRDAAMRHFAEQGFERATIRGIAETAGVSSGLVRHHFGSKQGLREACDAHLAKMIRRLNDEVRSGHALDKANPVATANAAMGPYQRYLARALVEGSAETVFDQMVELSEEWLAEADEKRSDTPDVDRKARATVGTAMALAVAVLHKHVSRGLGVDLNTPEGDLLLARTLIDIYSHPMLSVEEAAEVRAALDNLSPG</sequence>
<organism evidence="6 7">
    <name type="scientific">Nonomuraea dietziae</name>
    <dbReference type="NCBI Taxonomy" id="65515"/>
    <lineage>
        <taxon>Bacteria</taxon>
        <taxon>Bacillati</taxon>
        <taxon>Actinomycetota</taxon>
        <taxon>Actinomycetes</taxon>
        <taxon>Streptosporangiales</taxon>
        <taxon>Streptosporangiaceae</taxon>
        <taxon>Nonomuraea</taxon>
    </lineage>
</organism>
<dbReference type="InterPro" id="IPR041484">
    <property type="entry name" value="TetR_C_25"/>
</dbReference>
<dbReference type="Gene3D" id="1.10.357.10">
    <property type="entry name" value="Tetracycline Repressor, domain 2"/>
    <property type="match status" value="1"/>
</dbReference>
<evidence type="ECO:0000256" key="2">
    <source>
        <dbReference type="ARBA" id="ARBA00023125"/>
    </source>
</evidence>
<dbReference type="RefSeq" id="WP_183653975.1">
    <property type="nucleotide sequence ID" value="NZ_BAAAXX010000142.1"/>
</dbReference>
<evidence type="ECO:0000256" key="4">
    <source>
        <dbReference type="PROSITE-ProRule" id="PRU00335"/>
    </source>
</evidence>
<evidence type="ECO:0000259" key="5">
    <source>
        <dbReference type="PROSITE" id="PS50977"/>
    </source>
</evidence>
<dbReference type="InterPro" id="IPR001647">
    <property type="entry name" value="HTH_TetR"/>
</dbReference>
<dbReference type="PROSITE" id="PS50977">
    <property type="entry name" value="HTH_TETR_2"/>
    <property type="match status" value="1"/>
</dbReference>
<dbReference type="Pfam" id="PF17933">
    <property type="entry name" value="TetR_C_25"/>
    <property type="match status" value="1"/>
</dbReference>
<keyword evidence="7" id="KW-1185">Reference proteome</keyword>
<dbReference type="Proteomes" id="UP000579945">
    <property type="component" value="Unassembled WGS sequence"/>
</dbReference>
<protein>
    <submittedName>
        <fullName evidence="6">AcrR family transcriptional regulator</fullName>
    </submittedName>
</protein>
<dbReference type="PANTHER" id="PTHR30055">
    <property type="entry name" value="HTH-TYPE TRANSCRIPTIONAL REGULATOR RUTR"/>
    <property type="match status" value="1"/>
</dbReference>
<dbReference type="PROSITE" id="PS01081">
    <property type="entry name" value="HTH_TETR_1"/>
    <property type="match status" value="1"/>
</dbReference>
<dbReference type="GeneID" id="95392132"/>
<feature type="domain" description="HTH tetR-type" evidence="5">
    <location>
        <begin position="11"/>
        <end position="71"/>
    </location>
</feature>
<feature type="DNA-binding region" description="H-T-H motif" evidence="4">
    <location>
        <begin position="34"/>
        <end position="53"/>
    </location>
</feature>
<comment type="caution">
    <text evidence="6">The sequence shown here is derived from an EMBL/GenBank/DDBJ whole genome shotgun (WGS) entry which is preliminary data.</text>
</comment>
<evidence type="ECO:0000313" key="7">
    <source>
        <dbReference type="Proteomes" id="UP000579945"/>
    </source>
</evidence>
<proteinExistence type="predicted"/>
<dbReference type="AlphaFoldDB" id="A0A7W5VA86"/>
<evidence type="ECO:0000313" key="6">
    <source>
        <dbReference type="EMBL" id="MBB3729965.1"/>
    </source>
</evidence>
<dbReference type="InterPro" id="IPR009057">
    <property type="entry name" value="Homeodomain-like_sf"/>
</dbReference>
<keyword evidence="2 4" id="KW-0238">DNA-binding</keyword>
<gene>
    <name evidence="6" type="ORF">FHR33_005825</name>
</gene>
<dbReference type="InterPro" id="IPR050109">
    <property type="entry name" value="HTH-type_TetR-like_transc_reg"/>
</dbReference>
<accession>A0A7W5VA86</accession>
<dbReference type="GO" id="GO:0003700">
    <property type="term" value="F:DNA-binding transcription factor activity"/>
    <property type="evidence" value="ECO:0007669"/>
    <property type="project" value="TreeGrafter"/>
</dbReference>
<dbReference type="SUPFAM" id="SSF46689">
    <property type="entry name" value="Homeodomain-like"/>
    <property type="match status" value="1"/>
</dbReference>
<evidence type="ECO:0000256" key="1">
    <source>
        <dbReference type="ARBA" id="ARBA00023015"/>
    </source>
</evidence>
<dbReference type="EMBL" id="JACIBV010000001">
    <property type="protein sequence ID" value="MBB3729965.1"/>
    <property type="molecule type" value="Genomic_DNA"/>
</dbReference>
<dbReference type="PANTHER" id="PTHR30055:SF234">
    <property type="entry name" value="HTH-TYPE TRANSCRIPTIONAL REGULATOR BETI"/>
    <property type="match status" value="1"/>
</dbReference>
<reference evidence="6 7" key="1">
    <citation type="submission" date="2020-08" db="EMBL/GenBank/DDBJ databases">
        <title>Sequencing the genomes of 1000 actinobacteria strains.</title>
        <authorList>
            <person name="Klenk H.-P."/>
        </authorList>
    </citation>
    <scope>NUCLEOTIDE SEQUENCE [LARGE SCALE GENOMIC DNA]</scope>
    <source>
        <strain evidence="6 7">DSM 44320</strain>
    </source>
</reference>
<name>A0A7W5VA86_9ACTN</name>
<dbReference type="GO" id="GO:0000976">
    <property type="term" value="F:transcription cis-regulatory region binding"/>
    <property type="evidence" value="ECO:0007669"/>
    <property type="project" value="TreeGrafter"/>
</dbReference>
<keyword evidence="3" id="KW-0804">Transcription</keyword>
<keyword evidence="1" id="KW-0805">Transcription regulation</keyword>
<dbReference type="PRINTS" id="PR00455">
    <property type="entry name" value="HTHTETR"/>
</dbReference>
<dbReference type="Pfam" id="PF00440">
    <property type="entry name" value="TetR_N"/>
    <property type="match status" value="1"/>
</dbReference>
<evidence type="ECO:0000256" key="3">
    <source>
        <dbReference type="ARBA" id="ARBA00023163"/>
    </source>
</evidence>
<dbReference type="InterPro" id="IPR023772">
    <property type="entry name" value="DNA-bd_HTH_TetR-type_CS"/>
</dbReference>